<protein>
    <submittedName>
        <fullName evidence="6">Glycoside hydrolase family 43 protein</fullName>
    </submittedName>
</protein>
<keyword evidence="4 5" id="KW-0326">Glycosidase</keyword>
<comment type="caution">
    <text evidence="6">The sequence shown here is derived from an EMBL/GenBank/DDBJ whole genome shotgun (WGS) entry which is preliminary data.</text>
</comment>
<dbReference type="InterPro" id="IPR052176">
    <property type="entry name" value="Glycosyl_Hydrlase_43_Enz"/>
</dbReference>
<keyword evidence="1" id="KW-0624">Polysaccharide degradation</keyword>
<evidence type="ECO:0000256" key="5">
    <source>
        <dbReference type="RuleBase" id="RU361187"/>
    </source>
</evidence>
<dbReference type="Proteomes" id="UP000723714">
    <property type="component" value="Unassembled WGS sequence"/>
</dbReference>
<reference evidence="6 7" key="1">
    <citation type="submission" date="2021-06" db="EMBL/GenBank/DDBJ databases">
        <title>Faecalicatena sp. nov. isolated from porcine feces.</title>
        <authorList>
            <person name="Oh B.S."/>
            <person name="Lee J.H."/>
        </authorList>
    </citation>
    <scope>NUCLEOTIDE SEQUENCE [LARGE SCALE GENOMIC DNA]</scope>
    <source>
        <strain evidence="6 7">AGMB00832</strain>
    </source>
</reference>
<dbReference type="PANTHER" id="PTHR43772">
    <property type="entry name" value="ENDO-1,4-BETA-XYLANASE"/>
    <property type="match status" value="1"/>
</dbReference>
<evidence type="ECO:0000313" key="6">
    <source>
        <dbReference type="EMBL" id="MBU3875782.1"/>
    </source>
</evidence>
<evidence type="ECO:0000256" key="1">
    <source>
        <dbReference type="ARBA" id="ARBA00022651"/>
    </source>
</evidence>
<gene>
    <name evidence="6" type="ORF">HGO97_008155</name>
</gene>
<sequence length="301" mass="34795">MKTSEINIRDPYIMVHQDRYYMYGTRSETCWETADGFDCFVSENLEDWEGPFEIFRRPEGFFADRNYWAPECYCYKEAFYLVTTFGCESQKKGIYILKAKAPTGPFEIYSGRLTPDDWSCIDGTLYFDNEIPYLVFSHSFEDHPDGDMCYIELSQDLKTSKSKPELMFSAAEADWARPVPVAEAEFGMKGDVYFTDGPCLMKMEDGRLYMTWSSWSNHGYAVGAALSASGTISGPWRQQKKAVYPENGGHGMLFRNRDGKLKFTLHFPNDKYQERPQFVDVKIEDGLFLLEEEKKKDGNEV</sequence>
<keyword evidence="1" id="KW-0858">Xylan degradation</keyword>
<accession>A0ABS6D2G3</accession>
<keyword evidence="3" id="KW-0119">Carbohydrate metabolism</keyword>
<dbReference type="Pfam" id="PF04616">
    <property type="entry name" value="Glyco_hydro_43"/>
    <property type="match status" value="1"/>
</dbReference>
<keyword evidence="7" id="KW-1185">Reference proteome</keyword>
<name>A0ABS6D2G3_9FIRM</name>
<dbReference type="GO" id="GO:0016787">
    <property type="term" value="F:hydrolase activity"/>
    <property type="evidence" value="ECO:0007669"/>
    <property type="project" value="UniProtKB-KW"/>
</dbReference>
<evidence type="ECO:0000256" key="2">
    <source>
        <dbReference type="ARBA" id="ARBA00022801"/>
    </source>
</evidence>
<evidence type="ECO:0000256" key="4">
    <source>
        <dbReference type="ARBA" id="ARBA00023295"/>
    </source>
</evidence>
<dbReference type="RefSeq" id="WP_216240821.1">
    <property type="nucleotide sequence ID" value="NZ_JABACJ020000006.1"/>
</dbReference>
<dbReference type="PANTHER" id="PTHR43772:SF2">
    <property type="entry name" value="PUTATIVE (AFU_ORTHOLOGUE AFUA_2G04480)-RELATED"/>
    <property type="match status" value="1"/>
</dbReference>
<keyword evidence="2 5" id="KW-0378">Hydrolase</keyword>
<evidence type="ECO:0000313" key="7">
    <source>
        <dbReference type="Proteomes" id="UP000723714"/>
    </source>
</evidence>
<dbReference type="InterPro" id="IPR006710">
    <property type="entry name" value="Glyco_hydro_43"/>
</dbReference>
<organism evidence="6 7">
    <name type="scientific">Faecalicatena faecalis</name>
    <dbReference type="NCBI Taxonomy" id="2726362"/>
    <lineage>
        <taxon>Bacteria</taxon>
        <taxon>Bacillati</taxon>
        <taxon>Bacillota</taxon>
        <taxon>Clostridia</taxon>
        <taxon>Lachnospirales</taxon>
        <taxon>Lachnospiraceae</taxon>
        <taxon>Faecalicatena</taxon>
    </lineage>
</organism>
<dbReference type="EMBL" id="JABACJ020000006">
    <property type="protein sequence ID" value="MBU3875782.1"/>
    <property type="molecule type" value="Genomic_DNA"/>
</dbReference>
<evidence type="ECO:0000256" key="3">
    <source>
        <dbReference type="ARBA" id="ARBA00023277"/>
    </source>
</evidence>
<dbReference type="CDD" id="cd08981">
    <property type="entry name" value="GH43_Bt1873-like"/>
    <property type="match status" value="1"/>
</dbReference>
<comment type="similarity">
    <text evidence="5">Belongs to the glycosyl hydrolase 43 family.</text>
</comment>
<proteinExistence type="inferred from homology"/>